<dbReference type="AlphaFoldDB" id="A0AAV4CET9"/>
<dbReference type="Proteomes" id="UP000735302">
    <property type="component" value="Unassembled WGS sequence"/>
</dbReference>
<accession>A0AAV4CET9</accession>
<feature type="compositionally biased region" description="Basic and acidic residues" evidence="1">
    <location>
        <begin position="43"/>
        <end position="65"/>
    </location>
</feature>
<protein>
    <submittedName>
        <fullName evidence="2">Uncharacterized protein</fullName>
    </submittedName>
</protein>
<dbReference type="EMBL" id="BLXT01006232">
    <property type="protein sequence ID" value="GFO30230.1"/>
    <property type="molecule type" value="Genomic_DNA"/>
</dbReference>
<reference evidence="2 3" key="1">
    <citation type="journal article" date="2021" name="Elife">
        <title>Chloroplast acquisition without the gene transfer in kleptoplastic sea slugs, Plakobranchus ocellatus.</title>
        <authorList>
            <person name="Maeda T."/>
            <person name="Takahashi S."/>
            <person name="Yoshida T."/>
            <person name="Shimamura S."/>
            <person name="Takaki Y."/>
            <person name="Nagai Y."/>
            <person name="Toyoda A."/>
            <person name="Suzuki Y."/>
            <person name="Arimoto A."/>
            <person name="Ishii H."/>
            <person name="Satoh N."/>
            <person name="Nishiyama T."/>
            <person name="Hasebe M."/>
            <person name="Maruyama T."/>
            <person name="Minagawa J."/>
            <person name="Obokata J."/>
            <person name="Shigenobu S."/>
        </authorList>
    </citation>
    <scope>NUCLEOTIDE SEQUENCE [LARGE SCALE GENOMIC DNA]</scope>
</reference>
<evidence type="ECO:0000256" key="1">
    <source>
        <dbReference type="SAM" id="MobiDB-lite"/>
    </source>
</evidence>
<feature type="compositionally biased region" description="Acidic residues" evidence="1">
    <location>
        <begin position="27"/>
        <end position="42"/>
    </location>
</feature>
<keyword evidence="3" id="KW-1185">Reference proteome</keyword>
<proteinExistence type="predicted"/>
<organism evidence="2 3">
    <name type="scientific">Plakobranchus ocellatus</name>
    <dbReference type="NCBI Taxonomy" id="259542"/>
    <lineage>
        <taxon>Eukaryota</taxon>
        <taxon>Metazoa</taxon>
        <taxon>Spiralia</taxon>
        <taxon>Lophotrochozoa</taxon>
        <taxon>Mollusca</taxon>
        <taxon>Gastropoda</taxon>
        <taxon>Heterobranchia</taxon>
        <taxon>Euthyneura</taxon>
        <taxon>Panpulmonata</taxon>
        <taxon>Sacoglossa</taxon>
        <taxon>Placobranchoidea</taxon>
        <taxon>Plakobranchidae</taxon>
        <taxon>Plakobranchus</taxon>
    </lineage>
</organism>
<comment type="caution">
    <text evidence="2">The sequence shown here is derived from an EMBL/GenBank/DDBJ whole genome shotgun (WGS) entry which is preliminary data.</text>
</comment>
<evidence type="ECO:0000313" key="3">
    <source>
        <dbReference type="Proteomes" id="UP000735302"/>
    </source>
</evidence>
<feature type="region of interest" description="Disordered" evidence="1">
    <location>
        <begin position="27"/>
        <end position="72"/>
    </location>
</feature>
<evidence type="ECO:0000313" key="2">
    <source>
        <dbReference type="EMBL" id="GFO30230.1"/>
    </source>
</evidence>
<sequence>MASENINDHELMDLLDLSNSEVEEWIPDTDEEWGVTDEEDDHEPNHQERSHAPDHATDPDVRRLADIGPTTLMPTFEPVRELASNFQFYTPGRT</sequence>
<gene>
    <name evidence="2" type="ORF">PoB_005673500</name>
</gene>
<name>A0AAV4CET9_9GAST</name>